<feature type="compositionally biased region" description="Polar residues" evidence="1">
    <location>
        <begin position="235"/>
        <end position="251"/>
    </location>
</feature>
<dbReference type="AlphaFoldDB" id="A0A8J1U864"/>
<accession>A0A8J1U864</accession>
<feature type="region of interest" description="Disordered" evidence="1">
    <location>
        <begin position="36"/>
        <end position="100"/>
    </location>
</feature>
<keyword evidence="2" id="KW-0812">Transmembrane</keyword>
<reference evidence="3" key="1">
    <citation type="submission" date="2022-03" db="EMBL/GenBank/DDBJ databases">
        <authorList>
            <person name="Martin C."/>
        </authorList>
    </citation>
    <scope>NUCLEOTIDE SEQUENCE</scope>
</reference>
<sequence length="469" mass="52453">MEDVTAIIIGCSVGGTVLVIIVVVALVIICIRGKKEKKPPSSKAAHPGSQVLNLRNQPSIPNKHNNNHSNSRHSNHSNNSSNKHPEKGEQQSSFPKGGIWVNNPTIMQSSGFHSNGPMAPSKTQMLDPAVYMNQIEKGRKYANGYAVKTSIPEGLNHQPNGHVNRGFVSENNINQANYLRKPTDRVQRSASEVRASKQSLEKKEKRNRNSHDSDRDNFILKRAPSYETGMDTPRRSIQSDPTPGIRRTQSQITQDHRFFPWYKKDDKNKGLQGYNGFKPTRGDKDNSRNVDRVRSFYERPLSTSEVPYPGKPVRRSQSQQINHQRKMAAAQPVLKHYKVNNDDLYAVPSKVKAQNRISQSQQEVIPETGESVAVVQVNNPPVKPPIKEEPVIEATVHRTSPIIHKSISQTSKTATSDYQEPSGGDYYFSLDGEKPLETKSINLEIEGSKIASDAFRFLDSEDSTSVDFN</sequence>
<protein>
    <submittedName>
        <fullName evidence="3">Uncharacterized protein</fullName>
    </submittedName>
</protein>
<feature type="region of interest" description="Disordered" evidence="1">
    <location>
        <begin position="408"/>
        <end position="430"/>
    </location>
</feature>
<feature type="transmembrane region" description="Helical" evidence="2">
    <location>
        <begin position="6"/>
        <end position="31"/>
    </location>
</feature>
<gene>
    <name evidence="3" type="ORF">OFUS_LOCUS19018</name>
</gene>
<dbReference type="Proteomes" id="UP000749559">
    <property type="component" value="Unassembled WGS sequence"/>
</dbReference>
<keyword evidence="2" id="KW-1133">Transmembrane helix</keyword>
<name>A0A8J1U864_OWEFU</name>
<feature type="region of interest" description="Disordered" evidence="1">
    <location>
        <begin position="182"/>
        <end position="251"/>
    </location>
</feature>
<evidence type="ECO:0000313" key="4">
    <source>
        <dbReference type="Proteomes" id="UP000749559"/>
    </source>
</evidence>
<keyword evidence="2" id="KW-0472">Membrane</keyword>
<comment type="caution">
    <text evidence="3">The sequence shown here is derived from an EMBL/GenBank/DDBJ whole genome shotgun (WGS) entry which is preliminary data.</text>
</comment>
<feature type="region of interest" description="Disordered" evidence="1">
    <location>
        <begin position="302"/>
        <end position="322"/>
    </location>
</feature>
<keyword evidence="4" id="KW-1185">Reference proteome</keyword>
<feature type="compositionally biased region" description="Polar residues" evidence="1">
    <location>
        <begin position="408"/>
        <end position="419"/>
    </location>
</feature>
<feature type="compositionally biased region" description="Polar residues" evidence="1">
    <location>
        <begin position="50"/>
        <end position="60"/>
    </location>
</feature>
<evidence type="ECO:0000256" key="1">
    <source>
        <dbReference type="SAM" id="MobiDB-lite"/>
    </source>
</evidence>
<evidence type="ECO:0000256" key="2">
    <source>
        <dbReference type="SAM" id="Phobius"/>
    </source>
</evidence>
<feature type="compositionally biased region" description="Basic and acidic residues" evidence="1">
    <location>
        <begin position="199"/>
        <end position="219"/>
    </location>
</feature>
<dbReference type="EMBL" id="CAIIXF020000009">
    <property type="protein sequence ID" value="CAH1794299.1"/>
    <property type="molecule type" value="Genomic_DNA"/>
</dbReference>
<organism evidence="3 4">
    <name type="scientific">Owenia fusiformis</name>
    <name type="common">Polychaete worm</name>
    <dbReference type="NCBI Taxonomy" id="6347"/>
    <lineage>
        <taxon>Eukaryota</taxon>
        <taxon>Metazoa</taxon>
        <taxon>Spiralia</taxon>
        <taxon>Lophotrochozoa</taxon>
        <taxon>Annelida</taxon>
        <taxon>Polychaeta</taxon>
        <taxon>Sedentaria</taxon>
        <taxon>Canalipalpata</taxon>
        <taxon>Sabellida</taxon>
        <taxon>Oweniida</taxon>
        <taxon>Oweniidae</taxon>
        <taxon>Owenia</taxon>
    </lineage>
</organism>
<evidence type="ECO:0000313" key="3">
    <source>
        <dbReference type="EMBL" id="CAH1794299.1"/>
    </source>
</evidence>
<proteinExistence type="predicted"/>